<dbReference type="Proteomes" id="UP000239156">
    <property type="component" value="Unassembled WGS sequence"/>
</dbReference>
<dbReference type="GO" id="GO:0005794">
    <property type="term" value="C:Golgi apparatus"/>
    <property type="evidence" value="ECO:0007669"/>
    <property type="project" value="TreeGrafter"/>
</dbReference>
<dbReference type="AlphaFoldDB" id="A0A2S4UCH5"/>
<dbReference type="GO" id="GO:0006623">
    <property type="term" value="P:protein targeting to vacuole"/>
    <property type="evidence" value="ECO:0007669"/>
    <property type="project" value="TreeGrafter"/>
</dbReference>
<dbReference type="GO" id="GO:0016020">
    <property type="term" value="C:membrane"/>
    <property type="evidence" value="ECO:0007669"/>
    <property type="project" value="UniProtKB-SubCell"/>
</dbReference>
<sequence length="634" mass="71407">MFARLGILAPSRSRAASKGLLLSLISTFIFILSTLILPLKALKDPSSTLTKFKHMPSKLIYFEDTPIILSHDSILREVWRSTDEGKSWNLISTVPTGDAWLVVEHTWDNRVAFILSRGSKHWRSINRGDSWQSFTTSDQPSISGSPLAFHSTNGIGSYLVFRNLEGKLCYDEVGHVVFFISLLRNVLFVNGGIPPITIDLDYFRCIRNSAKNDDPTFNQMRHLAIIKIHIGITTRSIESMAGQLLTIGNHVYIVARISLLKIASLGKNGRVSSEWALFKIYCVALKPGNIFSEAIDGQSSSDEMLLFVTSDGMNWARANFPHGHGLKENAYTIVESTPHSIMVDVLTHPTAGAGTLFTSDSNGTHFIKSLEILLVPHLVSSECGRSQRLKEDKKVQSKITFDDGGHWSLLKAPSWMRTGKFHVMSQIFNPVLYIFIQLLNPQFRASLFDTIPWNLDGIGNVGEHLLSYGEGGCRKYEIGDQGGLIVMLDDEETTTRSTYNFKQKLRVKLLTSVPDSTSQKFLLLGTIPKKNSPSSSKSDRQAVLQLDFSQMDRKKCQTSISKIGMLERYTSSYLYLFLRFLFEFVLLINFTFFMFHVRAISNISNGENLMPLASRRKFQEPRVMKRIVRVPTKI</sequence>
<comment type="caution">
    <text evidence="7">The sequence shown here is derived from an EMBL/GenBank/DDBJ whole genome shotgun (WGS) entry which is preliminary data.</text>
</comment>
<keyword evidence="3 5" id="KW-0472">Membrane</keyword>
<keyword evidence="5" id="KW-0812">Transmembrane</keyword>
<dbReference type="InterPro" id="IPR015943">
    <property type="entry name" value="WD40/YVTN_repeat-like_dom_sf"/>
</dbReference>
<feature type="transmembrane region" description="Helical" evidence="5">
    <location>
        <begin position="20"/>
        <end position="39"/>
    </location>
</feature>
<feature type="domain" description="VPS10" evidence="6">
    <location>
        <begin position="64"/>
        <end position="633"/>
    </location>
</feature>
<dbReference type="Pfam" id="PF15902">
    <property type="entry name" value="Sortilin-Vps10"/>
    <property type="match status" value="2"/>
</dbReference>
<reference evidence="7" key="1">
    <citation type="submission" date="2017-12" db="EMBL/GenBank/DDBJ databases">
        <title>Gene loss provides genomic basis for host adaptation in cereal stripe rust fungi.</title>
        <authorList>
            <person name="Xia C."/>
        </authorList>
    </citation>
    <scope>NUCLEOTIDE SEQUENCE [LARGE SCALE GENOMIC DNA]</scope>
    <source>
        <strain evidence="7">93-210</strain>
    </source>
</reference>
<accession>A0A2S4UCH5</accession>
<proteinExistence type="predicted"/>
<evidence type="ECO:0000256" key="3">
    <source>
        <dbReference type="ARBA" id="ARBA00023136"/>
    </source>
</evidence>
<protein>
    <recommendedName>
        <fullName evidence="6">VPS10 domain-containing protein</fullName>
    </recommendedName>
</protein>
<dbReference type="CDD" id="cd15482">
    <property type="entry name" value="Sialidase_non-viral"/>
    <property type="match status" value="1"/>
</dbReference>
<dbReference type="EMBL" id="PKSL01000371">
    <property type="protein sequence ID" value="POV95013.1"/>
    <property type="molecule type" value="Genomic_DNA"/>
</dbReference>
<evidence type="ECO:0000259" key="6">
    <source>
        <dbReference type="SMART" id="SM00602"/>
    </source>
</evidence>
<evidence type="ECO:0000256" key="5">
    <source>
        <dbReference type="SAM" id="Phobius"/>
    </source>
</evidence>
<dbReference type="PANTHER" id="PTHR12106:SF27">
    <property type="entry name" value="SORTILIN-RELATED RECEPTOR"/>
    <property type="match status" value="1"/>
</dbReference>
<evidence type="ECO:0000256" key="1">
    <source>
        <dbReference type="ARBA" id="ARBA00004370"/>
    </source>
</evidence>
<dbReference type="SUPFAM" id="SSF50939">
    <property type="entry name" value="Sialidases"/>
    <property type="match status" value="1"/>
</dbReference>
<dbReference type="GO" id="GO:0005829">
    <property type="term" value="C:cytosol"/>
    <property type="evidence" value="ECO:0007669"/>
    <property type="project" value="GOC"/>
</dbReference>
<dbReference type="InterPro" id="IPR036278">
    <property type="entry name" value="Sialidase_sf"/>
</dbReference>
<dbReference type="Gene3D" id="2.130.10.10">
    <property type="entry name" value="YVTN repeat-like/Quinoprotein amine dehydrogenase"/>
    <property type="match status" value="1"/>
</dbReference>
<dbReference type="InterPro" id="IPR006581">
    <property type="entry name" value="VPS10"/>
</dbReference>
<dbReference type="InterPro" id="IPR031778">
    <property type="entry name" value="Sortilin_N"/>
</dbReference>
<evidence type="ECO:0000313" key="8">
    <source>
        <dbReference type="Proteomes" id="UP000239156"/>
    </source>
</evidence>
<dbReference type="PANTHER" id="PTHR12106">
    <property type="entry name" value="SORTILIN RELATED"/>
    <property type="match status" value="1"/>
</dbReference>
<keyword evidence="5" id="KW-1133">Transmembrane helix</keyword>
<dbReference type="GO" id="GO:0006895">
    <property type="term" value="P:Golgi to endosome transport"/>
    <property type="evidence" value="ECO:0007669"/>
    <property type="project" value="TreeGrafter"/>
</dbReference>
<evidence type="ECO:0000256" key="4">
    <source>
        <dbReference type="ARBA" id="ARBA00023180"/>
    </source>
</evidence>
<keyword evidence="4" id="KW-0325">Glycoprotein</keyword>
<dbReference type="SMART" id="SM00602">
    <property type="entry name" value="VPS10"/>
    <property type="match status" value="1"/>
</dbReference>
<gene>
    <name evidence="7" type="ORF">PSTT_16517</name>
</gene>
<dbReference type="VEuPathDB" id="FungiDB:PSHT_10089"/>
<evidence type="ECO:0000256" key="2">
    <source>
        <dbReference type="ARBA" id="ARBA00022737"/>
    </source>
</evidence>
<keyword evidence="2" id="KW-0677">Repeat</keyword>
<name>A0A2S4UCH5_9BASI</name>
<comment type="subcellular location">
    <subcellularLocation>
        <location evidence="1">Membrane</location>
    </subcellularLocation>
</comment>
<dbReference type="GO" id="GO:0006896">
    <property type="term" value="P:Golgi to vacuole transport"/>
    <property type="evidence" value="ECO:0007669"/>
    <property type="project" value="TreeGrafter"/>
</dbReference>
<dbReference type="InterPro" id="IPR050310">
    <property type="entry name" value="VPS10-sortilin"/>
</dbReference>
<organism evidence="7 8">
    <name type="scientific">Puccinia striiformis</name>
    <dbReference type="NCBI Taxonomy" id="27350"/>
    <lineage>
        <taxon>Eukaryota</taxon>
        <taxon>Fungi</taxon>
        <taxon>Dikarya</taxon>
        <taxon>Basidiomycota</taxon>
        <taxon>Pucciniomycotina</taxon>
        <taxon>Pucciniomycetes</taxon>
        <taxon>Pucciniales</taxon>
        <taxon>Pucciniaceae</taxon>
        <taxon>Puccinia</taxon>
    </lineage>
</organism>
<keyword evidence="8" id="KW-1185">Reference proteome</keyword>
<dbReference type="VEuPathDB" id="FungiDB:PSTT_16517"/>
<feature type="transmembrane region" description="Helical" evidence="5">
    <location>
        <begin position="573"/>
        <end position="595"/>
    </location>
</feature>
<evidence type="ECO:0000313" key="7">
    <source>
        <dbReference type="EMBL" id="POV95013.1"/>
    </source>
</evidence>